<evidence type="ECO:0000313" key="13">
    <source>
        <dbReference type="Proteomes" id="UP000750711"/>
    </source>
</evidence>
<dbReference type="InterPro" id="IPR044130">
    <property type="entry name" value="CuRO_2_Fet3-like"/>
</dbReference>
<dbReference type="FunFam" id="2.60.40.420:FF:000071">
    <property type="entry name" value="Conidial pigment biosynthesis oxidase Abr1/brown 1"/>
    <property type="match status" value="1"/>
</dbReference>
<dbReference type="GO" id="GO:0004322">
    <property type="term" value="F:ferroxidase activity"/>
    <property type="evidence" value="ECO:0007669"/>
    <property type="project" value="TreeGrafter"/>
</dbReference>
<evidence type="ECO:0000256" key="8">
    <source>
        <dbReference type="SAM" id="SignalP"/>
    </source>
</evidence>
<sequence>MFKLLALLAIFPAYSAATVIFNWDITWVTAKPDGVSRPVIGINGVWPCPAINANVGDRIVVHVNNKLGNETTSIHFHGLLQQGSATMDGPSGVTQCPIPPGSNFTYDFTVNQPGTYWYHSHNKGQYPDGLRGPILIHDPHNPYKGRYDDELVLTMSDWYHEQMPTLLRYYLSPANKGGMEPMPNSALLNDAQNIKLRVAPGKTYFVRVINMAAFVSSFLHFDRHLMTIVEIDGVYTEPKITDSLYLAAGQRYGVLIRAPSNATENYAFLASIDDSGFKSLAPGLNPNVTGYLVYDDSKPLPRPPIVTQFTPIDDLELVPLDGKRRLGKPDVSINLDLNFAVGADGVRRGYFNNITYVTQKVPTLYTALTVGHFALNPLVYGINTNPFVVRYNQTVDIIVNNLDRMGHPMHLHGHSFQVLERSAAADTGLHERMVARTPDAPMRRDTVMLNAGGRLVALVKVPKDHLKVCKEQGIPTAGNAAGNTRDPLDLRGANTKPPPTNTG</sequence>
<dbReference type="InterPro" id="IPR011706">
    <property type="entry name" value="Cu-oxidase_C"/>
</dbReference>
<evidence type="ECO:0000256" key="7">
    <source>
        <dbReference type="SAM" id="MobiDB-lite"/>
    </source>
</evidence>
<keyword evidence="13" id="KW-1185">Reference proteome</keyword>
<dbReference type="Gene3D" id="2.60.40.420">
    <property type="entry name" value="Cupredoxins - blue copper proteins"/>
    <property type="match status" value="3"/>
</dbReference>
<keyword evidence="4" id="KW-0560">Oxidoreductase</keyword>
<evidence type="ECO:0008006" key="14">
    <source>
        <dbReference type="Google" id="ProtNLM"/>
    </source>
</evidence>
<feature type="region of interest" description="Disordered" evidence="7">
    <location>
        <begin position="475"/>
        <end position="503"/>
    </location>
</feature>
<dbReference type="CDD" id="cd13851">
    <property type="entry name" value="CuRO_1_Fet3p"/>
    <property type="match status" value="1"/>
</dbReference>
<dbReference type="CDD" id="cd13877">
    <property type="entry name" value="CuRO_2_Fet3p_like"/>
    <property type="match status" value="1"/>
</dbReference>
<gene>
    <name evidence="12" type="ORF">GP486_007760</name>
</gene>
<feature type="domain" description="Plastocyanin-like" evidence="10">
    <location>
        <begin position="357"/>
        <end position="461"/>
    </location>
</feature>
<comment type="caution">
    <text evidence="12">The sequence shown here is derived from an EMBL/GenBank/DDBJ whole genome shotgun (WGS) entry which is preliminary data.</text>
</comment>
<keyword evidence="3 8" id="KW-0732">Signal</keyword>
<evidence type="ECO:0000256" key="2">
    <source>
        <dbReference type="ARBA" id="ARBA00022723"/>
    </source>
</evidence>
<feature type="chain" id="PRO_5040239747" description="Multicopper oxidase" evidence="8">
    <location>
        <begin position="18"/>
        <end position="503"/>
    </location>
</feature>
<evidence type="ECO:0000256" key="3">
    <source>
        <dbReference type="ARBA" id="ARBA00022729"/>
    </source>
</evidence>
<feature type="domain" description="Plastocyanin-like" evidence="9">
    <location>
        <begin position="150"/>
        <end position="296"/>
    </location>
</feature>
<reference evidence="12" key="1">
    <citation type="submission" date="2021-03" db="EMBL/GenBank/DDBJ databases">
        <title>Comparative genomics and phylogenomic investigation of the class Geoglossomycetes provide insights into ecological specialization and systematics.</title>
        <authorList>
            <person name="Melie T."/>
            <person name="Pirro S."/>
            <person name="Miller A.N."/>
            <person name="Quandt A."/>
        </authorList>
    </citation>
    <scope>NUCLEOTIDE SEQUENCE</scope>
    <source>
        <strain evidence="12">CAQ_001_2017</strain>
    </source>
</reference>
<accession>A0A9P8IB50</accession>
<dbReference type="GO" id="GO:0033215">
    <property type="term" value="P:reductive iron assimilation"/>
    <property type="evidence" value="ECO:0007669"/>
    <property type="project" value="TreeGrafter"/>
</dbReference>
<dbReference type="PANTHER" id="PTHR11709:SF361">
    <property type="entry name" value="IRON TRANSPORT MULTICOPPER OXIDASE FET3"/>
    <property type="match status" value="1"/>
</dbReference>
<dbReference type="AlphaFoldDB" id="A0A9P8IB50"/>
<dbReference type="GO" id="GO:0010106">
    <property type="term" value="P:cellular response to iron ion starvation"/>
    <property type="evidence" value="ECO:0007669"/>
    <property type="project" value="TreeGrafter"/>
</dbReference>
<feature type="domain" description="Plastocyanin-like" evidence="11">
    <location>
        <begin position="25"/>
        <end position="140"/>
    </location>
</feature>
<comment type="similarity">
    <text evidence="1">Belongs to the multicopper oxidase family.</text>
</comment>
<dbReference type="InterPro" id="IPR001117">
    <property type="entry name" value="Cu-oxidase_2nd"/>
</dbReference>
<dbReference type="PANTHER" id="PTHR11709">
    <property type="entry name" value="MULTI-COPPER OXIDASE"/>
    <property type="match status" value="1"/>
</dbReference>
<name>A0A9P8IB50_9PEZI</name>
<protein>
    <recommendedName>
        <fullName evidence="14">Multicopper oxidase</fullName>
    </recommendedName>
</protein>
<dbReference type="EMBL" id="JAGHQM010002397">
    <property type="protein sequence ID" value="KAH0550876.1"/>
    <property type="molecule type" value="Genomic_DNA"/>
</dbReference>
<dbReference type="InterPro" id="IPR011707">
    <property type="entry name" value="Cu-oxidase-like_N"/>
</dbReference>
<dbReference type="Pfam" id="PF07731">
    <property type="entry name" value="Cu-oxidase_2"/>
    <property type="match status" value="1"/>
</dbReference>
<evidence type="ECO:0000259" key="11">
    <source>
        <dbReference type="Pfam" id="PF07732"/>
    </source>
</evidence>
<dbReference type="GO" id="GO:0005507">
    <property type="term" value="F:copper ion binding"/>
    <property type="evidence" value="ECO:0007669"/>
    <property type="project" value="InterPro"/>
</dbReference>
<proteinExistence type="inferred from homology"/>
<keyword evidence="5" id="KW-0186">Copper</keyword>
<keyword evidence="6" id="KW-0325">Glycoprotein</keyword>
<keyword evidence="2" id="KW-0479">Metal-binding</keyword>
<evidence type="ECO:0000256" key="4">
    <source>
        <dbReference type="ARBA" id="ARBA00023002"/>
    </source>
</evidence>
<evidence type="ECO:0000313" key="12">
    <source>
        <dbReference type="EMBL" id="KAH0550876.1"/>
    </source>
</evidence>
<dbReference type="Pfam" id="PF07732">
    <property type="entry name" value="Cu-oxidase_3"/>
    <property type="match status" value="1"/>
</dbReference>
<dbReference type="FunFam" id="2.60.40.420:FF:000022">
    <property type="entry name" value="FET5p Multicopper oxidase"/>
    <property type="match status" value="1"/>
</dbReference>
<feature type="signal peptide" evidence="8">
    <location>
        <begin position="1"/>
        <end position="17"/>
    </location>
</feature>
<dbReference type="Proteomes" id="UP000750711">
    <property type="component" value="Unassembled WGS sequence"/>
</dbReference>
<dbReference type="GO" id="GO:0033573">
    <property type="term" value="C:high-affinity iron permease complex"/>
    <property type="evidence" value="ECO:0007669"/>
    <property type="project" value="TreeGrafter"/>
</dbReference>
<dbReference type="Pfam" id="PF00394">
    <property type="entry name" value="Cu-oxidase"/>
    <property type="match status" value="1"/>
</dbReference>
<evidence type="ECO:0000259" key="10">
    <source>
        <dbReference type="Pfam" id="PF07731"/>
    </source>
</evidence>
<dbReference type="InterPro" id="IPR008972">
    <property type="entry name" value="Cupredoxin"/>
</dbReference>
<evidence type="ECO:0000256" key="1">
    <source>
        <dbReference type="ARBA" id="ARBA00010609"/>
    </source>
</evidence>
<dbReference type="InterPro" id="IPR045087">
    <property type="entry name" value="Cu-oxidase_fam"/>
</dbReference>
<dbReference type="SUPFAM" id="SSF49503">
    <property type="entry name" value="Cupredoxins"/>
    <property type="match status" value="3"/>
</dbReference>
<evidence type="ECO:0000259" key="9">
    <source>
        <dbReference type="Pfam" id="PF00394"/>
    </source>
</evidence>
<organism evidence="12 13">
    <name type="scientific">Trichoglossum hirsutum</name>
    <dbReference type="NCBI Taxonomy" id="265104"/>
    <lineage>
        <taxon>Eukaryota</taxon>
        <taxon>Fungi</taxon>
        <taxon>Dikarya</taxon>
        <taxon>Ascomycota</taxon>
        <taxon>Pezizomycotina</taxon>
        <taxon>Geoglossomycetes</taxon>
        <taxon>Geoglossales</taxon>
        <taxon>Geoglossaceae</taxon>
        <taxon>Trichoglossum</taxon>
    </lineage>
</organism>
<evidence type="ECO:0000256" key="5">
    <source>
        <dbReference type="ARBA" id="ARBA00023008"/>
    </source>
</evidence>
<evidence type="ECO:0000256" key="6">
    <source>
        <dbReference type="ARBA" id="ARBA00023180"/>
    </source>
</evidence>